<evidence type="ECO:0000256" key="8">
    <source>
        <dbReference type="RuleBase" id="RU003560"/>
    </source>
</evidence>
<gene>
    <name evidence="9" type="ORF">ENQ20_19820</name>
</gene>
<keyword evidence="6 9" id="KW-0808">Transferase</keyword>
<dbReference type="GO" id="GO:0030170">
    <property type="term" value="F:pyridoxal phosphate binding"/>
    <property type="evidence" value="ECO:0007669"/>
    <property type="project" value="InterPro"/>
</dbReference>
<comment type="caution">
    <text evidence="9">The sequence shown here is derived from an EMBL/GenBank/DDBJ whole genome shotgun (WGS) entry which is preliminary data.</text>
</comment>
<dbReference type="Gene3D" id="3.90.1150.10">
    <property type="entry name" value="Aspartate Aminotransferase, domain 1"/>
    <property type="match status" value="1"/>
</dbReference>
<comment type="similarity">
    <text evidence="2 8">Belongs to the class-III pyridoxal-phosphate-dependent aminotransferase family.</text>
</comment>
<evidence type="ECO:0000256" key="7">
    <source>
        <dbReference type="ARBA" id="ARBA00022898"/>
    </source>
</evidence>
<keyword evidence="7 8" id="KW-0663">Pyridoxal phosphate</keyword>
<organism evidence="9">
    <name type="scientific">Caldilinea aerophila</name>
    <dbReference type="NCBI Taxonomy" id="133453"/>
    <lineage>
        <taxon>Bacteria</taxon>
        <taxon>Bacillati</taxon>
        <taxon>Chloroflexota</taxon>
        <taxon>Caldilineae</taxon>
        <taxon>Caldilineales</taxon>
        <taxon>Caldilineaceae</taxon>
        <taxon>Caldilinea</taxon>
    </lineage>
</organism>
<dbReference type="InterPro" id="IPR015421">
    <property type="entry name" value="PyrdxlP-dep_Trfase_major"/>
</dbReference>
<dbReference type="InterPro" id="IPR015422">
    <property type="entry name" value="PyrdxlP-dep_Trfase_small"/>
</dbReference>
<evidence type="ECO:0000256" key="5">
    <source>
        <dbReference type="ARBA" id="ARBA00022576"/>
    </source>
</evidence>
<evidence type="ECO:0000256" key="6">
    <source>
        <dbReference type="ARBA" id="ARBA00022679"/>
    </source>
</evidence>
<keyword evidence="5 9" id="KW-0032">Aminotransferase</keyword>
<comment type="subunit">
    <text evidence="3">Homotetramer.</text>
</comment>
<sequence>METQEILEKQRKYLWPNHILYYTEPLPLSHGEGVYVWDTNGRQYLDFFGGILTTSVGHNNPHVVTRVREQVGKLIHSSTLYPNENHVALAEKLADITPGRLQMSYFTNSGSEANETAIVAAQTYTDNREIVALRHAYSGRTSLTMSVTAHSTWRVGKSFSPDIKHAVNPYCYRCPLKLTYPACDVACAQDIEDVIRTTTSGRIAAFMAEPIQGVGGFITPPDEYFKIAVEIAHHYGGVFICDEVQTGFGRTGSYWFGITHWGVEPEIMTMAKGIANGLPMGNTITTPEIAQAMVGKGLTISTFGGNPTSCAAALGTLEALEAAGGPQRFADLGARLRRGLEQLGEKYPLIGEVRGKGLMQGIEMVTDRKSKEPAPKAVAQLFEETRTRGLLIGKGGFYGNVIRIAPPMTVTEEQIDRALEILDHALAAVHEAQGVG</sequence>
<dbReference type="CDD" id="cd00610">
    <property type="entry name" value="OAT_like"/>
    <property type="match status" value="1"/>
</dbReference>
<dbReference type="Pfam" id="PF00202">
    <property type="entry name" value="Aminotran_3"/>
    <property type="match status" value="1"/>
</dbReference>
<evidence type="ECO:0000256" key="4">
    <source>
        <dbReference type="ARBA" id="ARBA00013049"/>
    </source>
</evidence>
<name>A0A7C1JG33_9CHLR</name>
<dbReference type="InterPro" id="IPR015424">
    <property type="entry name" value="PyrdxlP-dep_Trfase"/>
</dbReference>
<dbReference type="PANTHER" id="PTHR45688:SF3">
    <property type="entry name" value="ALANINE--GLYOXYLATE AMINOTRANSFERASE 2, MITOCHONDRIAL"/>
    <property type="match status" value="1"/>
</dbReference>
<reference evidence="9" key="1">
    <citation type="journal article" date="2020" name="mSystems">
        <title>Genome- and Community-Level Interaction Insights into Carbon Utilization and Element Cycling Functions of Hydrothermarchaeota in Hydrothermal Sediment.</title>
        <authorList>
            <person name="Zhou Z."/>
            <person name="Liu Y."/>
            <person name="Xu W."/>
            <person name="Pan J."/>
            <person name="Luo Z.H."/>
            <person name="Li M."/>
        </authorList>
    </citation>
    <scope>NUCLEOTIDE SEQUENCE [LARGE SCALE GENOMIC DNA]</scope>
    <source>
        <strain evidence="9">SpSt-289</strain>
    </source>
</reference>
<dbReference type="EMBL" id="DSMG01000199">
    <property type="protein sequence ID" value="HDX33704.1"/>
    <property type="molecule type" value="Genomic_DNA"/>
</dbReference>
<proteinExistence type="inferred from homology"/>
<dbReference type="SUPFAM" id="SSF53383">
    <property type="entry name" value="PLP-dependent transferases"/>
    <property type="match status" value="1"/>
</dbReference>
<accession>A0A7C1JG33</accession>
<protein>
    <recommendedName>
        <fullName evidence="4">alanine--glyoxylate transaminase</fullName>
        <ecNumber evidence="4">2.6.1.44</ecNumber>
    </recommendedName>
</protein>
<dbReference type="PIRSF" id="PIRSF000521">
    <property type="entry name" value="Transaminase_4ab_Lys_Orn"/>
    <property type="match status" value="1"/>
</dbReference>
<dbReference type="AlphaFoldDB" id="A0A7C1JG33"/>
<comment type="cofactor">
    <cofactor evidence="1">
        <name>pyridoxal 5'-phosphate</name>
        <dbReference type="ChEBI" id="CHEBI:597326"/>
    </cofactor>
</comment>
<evidence type="ECO:0000313" key="9">
    <source>
        <dbReference type="EMBL" id="HDX33704.1"/>
    </source>
</evidence>
<dbReference type="FunFam" id="3.40.640.10:FF:000004">
    <property type="entry name" value="Acetylornithine aminotransferase"/>
    <property type="match status" value="1"/>
</dbReference>
<dbReference type="InterPro" id="IPR005814">
    <property type="entry name" value="Aminotrans_3"/>
</dbReference>
<dbReference type="EC" id="2.6.1.44" evidence="4"/>
<evidence type="ECO:0000256" key="2">
    <source>
        <dbReference type="ARBA" id="ARBA00008954"/>
    </source>
</evidence>
<dbReference type="PANTHER" id="PTHR45688">
    <property type="match status" value="1"/>
</dbReference>
<dbReference type="GO" id="GO:0008453">
    <property type="term" value="F:alanine-glyoxylate transaminase activity"/>
    <property type="evidence" value="ECO:0007669"/>
    <property type="project" value="UniProtKB-EC"/>
</dbReference>
<dbReference type="Gene3D" id="3.40.640.10">
    <property type="entry name" value="Type I PLP-dependent aspartate aminotransferase-like (Major domain)"/>
    <property type="match status" value="1"/>
</dbReference>
<evidence type="ECO:0000256" key="3">
    <source>
        <dbReference type="ARBA" id="ARBA00011881"/>
    </source>
</evidence>
<evidence type="ECO:0000256" key="1">
    <source>
        <dbReference type="ARBA" id="ARBA00001933"/>
    </source>
</evidence>